<dbReference type="STRING" id="200378.SAMN05216553_12278"/>
<feature type="domain" description="DUF397" evidence="1">
    <location>
        <begin position="13"/>
        <end position="64"/>
    </location>
</feature>
<dbReference type="Pfam" id="PF04149">
    <property type="entry name" value="DUF397"/>
    <property type="match status" value="1"/>
</dbReference>
<dbReference type="AlphaFoldDB" id="A0A1G8CHB6"/>
<evidence type="ECO:0000313" key="3">
    <source>
        <dbReference type="Proteomes" id="UP000199623"/>
    </source>
</evidence>
<gene>
    <name evidence="2" type="ORF">SAMN05216553_12278</name>
</gene>
<accession>A0A1G8CHB6</accession>
<dbReference type="RefSeq" id="WP_425434450.1">
    <property type="nucleotide sequence ID" value="NZ_FNCC01000022.1"/>
</dbReference>
<dbReference type="InterPro" id="IPR007278">
    <property type="entry name" value="DUF397"/>
</dbReference>
<name>A0A1G8CHB6_9PSEU</name>
<evidence type="ECO:0000313" key="2">
    <source>
        <dbReference type="EMBL" id="SDH44871.1"/>
    </source>
</evidence>
<sequence>MKVVSTVDFSGVEWRKSSRSGGGNNGSCVEVAFAGGAVGVRDSKNPEAGTLLFAAVQWEFFLRSFRP</sequence>
<dbReference type="Proteomes" id="UP000199623">
    <property type="component" value="Unassembled WGS sequence"/>
</dbReference>
<evidence type="ECO:0000259" key="1">
    <source>
        <dbReference type="Pfam" id="PF04149"/>
    </source>
</evidence>
<keyword evidence="3" id="KW-1185">Reference proteome</keyword>
<proteinExistence type="predicted"/>
<protein>
    <recommendedName>
        <fullName evidence="1">DUF397 domain-containing protein</fullName>
    </recommendedName>
</protein>
<organism evidence="2 3">
    <name type="scientific">Lentzea fradiae</name>
    <dbReference type="NCBI Taxonomy" id="200378"/>
    <lineage>
        <taxon>Bacteria</taxon>
        <taxon>Bacillati</taxon>
        <taxon>Actinomycetota</taxon>
        <taxon>Actinomycetes</taxon>
        <taxon>Pseudonocardiales</taxon>
        <taxon>Pseudonocardiaceae</taxon>
        <taxon>Lentzea</taxon>
    </lineage>
</organism>
<reference evidence="3" key="1">
    <citation type="submission" date="2016-10" db="EMBL/GenBank/DDBJ databases">
        <authorList>
            <person name="Varghese N."/>
            <person name="Submissions S."/>
        </authorList>
    </citation>
    <scope>NUCLEOTIDE SEQUENCE [LARGE SCALE GENOMIC DNA]</scope>
    <source>
        <strain evidence="3">CGMCC 4.3506</strain>
    </source>
</reference>
<dbReference type="EMBL" id="FNCC01000022">
    <property type="protein sequence ID" value="SDH44871.1"/>
    <property type="molecule type" value="Genomic_DNA"/>
</dbReference>